<reference evidence="1" key="2">
    <citation type="submission" date="2019-01" db="UniProtKB">
        <authorList>
            <consortium name="EnsemblPlants"/>
        </authorList>
    </citation>
    <scope>IDENTIFICATION</scope>
    <source>
        <strain evidence="1">cv. Heinz 1706</strain>
    </source>
</reference>
<protein>
    <submittedName>
        <fullName evidence="1">Uncharacterized protein</fullName>
    </submittedName>
</protein>
<organism evidence="1">
    <name type="scientific">Solanum lycopersicum</name>
    <name type="common">Tomato</name>
    <name type="synonym">Lycopersicon esculentum</name>
    <dbReference type="NCBI Taxonomy" id="4081"/>
    <lineage>
        <taxon>Eukaryota</taxon>
        <taxon>Viridiplantae</taxon>
        <taxon>Streptophyta</taxon>
        <taxon>Embryophyta</taxon>
        <taxon>Tracheophyta</taxon>
        <taxon>Spermatophyta</taxon>
        <taxon>Magnoliopsida</taxon>
        <taxon>eudicotyledons</taxon>
        <taxon>Gunneridae</taxon>
        <taxon>Pentapetalae</taxon>
        <taxon>asterids</taxon>
        <taxon>lamiids</taxon>
        <taxon>Solanales</taxon>
        <taxon>Solanaceae</taxon>
        <taxon>Solanoideae</taxon>
        <taxon>Solaneae</taxon>
        <taxon>Solanum</taxon>
        <taxon>Solanum subgen. Lycopersicon</taxon>
    </lineage>
</organism>
<evidence type="ECO:0000313" key="2">
    <source>
        <dbReference type="Proteomes" id="UP000004994"/>
    </source>
</evidence>
<accession>A0A3Q7GJ90</accession>
<dbReference type="InParanoid" id="A0A3Q7GJ90"/>
<sequence>GTTSEEVIIKQ</sequence>
<keyword evidence="2" id="KW-1185">Reference proteome</keyword>
<dbReference type="EnsemblPlants" id="Solyc05g041697.1.1">
    <property type="protein sequence ID" value="Solyc05g041697.1.1.1"/>
    <property type="gene ID" value="Solyc05g041697.1"/>
</dbReference>
<reference evidence="1" key="1">
    <citation type="journal article" date="2012" name="Nature">
        <title>The tomato genome sequence provides insights into fleshy fruit evolution.</title>
        <authorList>
            <consortium name="Tomato Genome Consortium"/>
        </authorList>
    </citation>
    <scope>NUCLEOTIDE SEQUENCE [LARGE SCALE GENOMIC DNA]</scope>
    <source>
        <strain evidence="1">cv. Heinz 1706</strain>
    </source>
</reference>
<proteinExistence type="predicted"/>
<name>A0A3Q7GJ90_SOLLC</name>
<dbReference type="Proteomes" id="UP000004994">
    <property type="component" value="Chromosome 5"/>
</dbReference>
<dbReference type="Gramene" id="Solyc05g041697.1.1">
    <property type="protein sequence ID" value="Solyc05g041697.1.1.1"/>
    <property type="gene ID" value="Solyc05g041697.1"/>
</dbReference>
<evidence type="ECO:0000313" key="1">
    <source>
        <dbReference type="EnsemblPlants" id="Solyc05g041697.1.1.1"/>
    </source>
</evidence>